<dbReference type="EMBL" id="KK583201">
    <property type="protein sequence ID" value="KDO30631.1"/>
    <property type="molecule type" value="Genomic_DNA"/>
</dbReference>
<dbReference type="VEuPathDB" id="FungiDB:SPRG_04532"/>
<sequence length="68" mass="7464">MHVGDALLRGETHREAVNLVAASVELTKTAITSMVEKAKLAVAMQDHAMLYILTCVDQENQRRQVVAS</sequence>
<keyword evidence="2" id="KW-1185">Reference proteome</keyword>
<accession>A0A067CVU9</accession>
<proteinExistence type="predicted"/>
<reference evidence="1 2" key="1">
    <citation type="journal article" date="2013" name="PLoS Genet.">
        <title>Distinctive expansion of potential virulence genes in the genome of the oomycete fish pathogen Saprolegnia parasitica.</title>
        <authorList>
            <person name="Jiang R.H."/>
            <person name="de Bruijn I."/>
            <person name="Haas B.J."/>
            <person name="Belmonte R."/>
            <person name="Lobach L."/>
            <person name="Christie J."/>
            <person name="van den Ackerveken G."/>
            <person name="Bottin A."/>
            <person name="Bulone V."/>
            <person name="Diaz-Moreno S.M."/>
            <person name="Dumas B."/>
            <person name="Fan L."/>
            <person name="Gaulin E."/>
            <person name="Govers F."/>
            <person name="Grenville-Briggs L.J."/>
            <person name="Horner N.R."/>
            <person name="Levin J.Z."/>
            <person name="Mammella M."/>
            <person name="Meijer H.J."/>
            <person name="Morris P."/>
            <person name="Nusbaum C."/>
            <person name="Oome S."/>
            <person name="Phillips A.J."/>
            <person name="van Rooyen D."/>
            <person name="Rzeszutek E."/>
            <person name="Saraiva M."/>
            <person name="Secombes C.J."/>
            <person name="Seidl M.F."/>
            <person name="Snel B."/>
            <person name="Stassen J.H."/>
            <person name="Sykes S."/>
            <person name="Tripathy S."/>
            <person name="van den Berg H."/>
            <person name="Vega-Arreguin J.C."/>
            <person name="Wawra S."/>
            <person name="Young S.K."/>
            <person name="Zeng Q."/>
            <person name="Dieguez-Uribeondo J."/>
            <person name="Russ C."/>
            <person name="Tyler B.M."/>
            <person name="van West P."/>
        </authorList>
    </citation>
    <scope>NUCLEOTIDE SEQUENCE [LARGE SCALE GENOMIC DNA]</scope>
    <source>
        <strain evidence="1 2">CBS 223.65</strain>
    </source>
</reference>
<dbReference type="KEGG" id="spar:SPRG_04532"/>
<dbReference type="AlphaFoldDB" id="A0A067CVU9"/>
<organism evidence="1 2">
    <name type="scientific">Saprolegnia parasitica (strain CBS 223.65)</name>
    <dbReference type="NCBI Taxonomy" id="695850"/>
    <lineage>
        <taxon>Eukaryota</taxon>
        <taxon>Sar</taxon>
        <taxon>Stramenopiles</taxon>
        <taxon>Oomycota</taxon>
        <taxon>Saprolegniomycetes</taxon>
        <taxon>Saprolegniales</taxon>
        <taxon>Saprolegniaceae</taxon>
        <taxon>Saprolegnia</taxon>
    </lineage>
</organism>
<evidence type="ECO:0000313" key="1">
    <source>
        <dbReference type="EMBL" id="KDO30631.1"/>
    </source>
</evidence>
<evidence type="ECO:0000313" key="2">
    <source>
        <dbReference type="Proteomes" id="UP000030745"/>
    </source>
</evidence>
<name>A0A067CVU9_SAPPC</name>
<dbReference type="RefSeq" id="XP_012198842.1">
    <property type="nucleotide sequence ID" value="XM_012343452.1"/>
</dbReference>
<protein>
    <submittedName>
        <fullName evidence="1">Uncharacterized protein</fullName>
    </submittedName>
</protein>
<gene>
    <name evidence="1" type="ORF">SPRG_04532</name>
</gene>
<dbReference type="GeneID" id="24126971"/>
<dbReference type="Proteomes" id="UP000030745">
    <property type="component" value="Unassembled WGS sequence"/>
</dbReference>